<dbReference type="EMBL" id="JACMSC010000014">
    <property type="protein sequence ID" value="KAG6489890.1"/>
    <property type="molecule type" value="Genomic_DNA"/>
</dbReference>
<dbReference type="GO" id="GO:0035267">
    <property type="term" value="C:NuA4 histone acetyltransferase complex"/>
    <property type="evidence" value="ECO:0007669"/>
    <property type="project" value="InterPro"/>
</dbReference>
<dbReference type="InterPro" id="IPR044798">
    <property type="entry name" value="EAF1A/B"/>
</dbReference>
<dbReference type="PANTHER" id="PTHR46774:SF3">
    <property type="entry name" value="CHROMATIN MODIFICATION-RELATED PROTEIN EAF1 A-RELATED"/>
    <property type="match status" value="1"/>
</dbReference>
<organism evidence="1 2">
    <name type="scientific">Zingiber officinale</name>
    <name type="common">Ginger</name>
    <name type="synonym">Amomum zingiber</name>
    <dbReference type="NCBI Taxonomy" id="94328"/>
    <lineage>
        <taxon>Eukaryota</taxon>
        <taxon>Viridiplantae</taxon>
        <taxon>Streptophyta</taxon>
        <taxon>Embryophyta</taxon>
        <taxon>Tracheophyta</taxon>
        <taxon>Spermatophyta</taxon>
        <taxon>Magnoliopsida</taxon>
        <taxon>Liliopsida</taxon>
        <taxon>Zingiberales</taxon>
        <taxon>Zingiberaceae</taxon>
        <taxon>Zingiber</taxon>
    </lineage>
</organism>
<keyword evidence="2" id="KW-1185">Reference proteome</keyword>
<evidence type="ECO:0000313" key="2">
    <source>
        <dbReference type="Proteomes" id="UP000734854"/>
    </source>
</evidence>
<dbReference type="PANTHER" id="PTHR46774">
    <property type="entry name" value="CHROMATIN MODIFICATION-RELATED PROTEIN EAF1 A-RELATED"/>
    <property type="match status" value="1"/>
</dbReference>
<comment type="caution">
    <text evidence="1">The sequence shown here is derived from an EMBL/GenBank/DDBJ whole genome shotgun (WGS) entry which is preliminary data.</text>
</comment>
<evidence type="ECO:0000313" key="1">
    <source>
        <dbReference type="EMBL" id="KAG6489890.1"/>
    </source>
</evidence>
<sequence length="79" mass="9372">MQAYREAVETQWIHYKQLVNSVHQKECETSLCNSIAGEYVEDVYKEEEGEIDTYLLPIKFEDGPSSRLAHKKRKHMRQK</sequence>
<gene>
    <name evidence="1" type="ORF">ZIOFF_051171</name>
</gene>
<accession>A0A8J5FS60</accession>
<name>A0A8J5FS60_ZINOF</name>
<dbReference type="Proteomes" id="UP000734854">
    <property type="component" value="Unassembled WGS sequence"/>
</dbReference>
<reference evidence="1 2" key="1">
    <citation type="submission" date="2020-08" db="EMBL/GenBank/DDBJ databases">
        <title>Plant Genome Project.</title>
        <authorList>
            <person name="Zhang R.-G."/>
        </authorList>
    </citation>
    <scope>NUCLEOTIDE SEQUENCE [LARGE SCALE GENOMIC DNA]</scope>
    <source>
        <tissue evidence="1">Rhizome</tissue>
    </source>
</reference>
<dbReference type="AlphaFoldDB" id="A0A8J5FS60"/>
<proteinExistence type="predicted"/>
<protein>
    <submittedName>
        <fullName evidence="1">Uncharacterized protein</fullName>
    </submittedName>
</protein>